<evidence type="ECO:0000313" key="3">
    <source>
        <dbReference type="Proteomes" id="UP000054466"/>
    </source>
</evidence>
<dbReference type="EMBL" id="KN847043">
    <property type="protein sequence ID" value="KIW26747.1"/>
    <property type="molecule type" value="Genomic_DNA"/>
</dbReference>
<gene>
    <name evidence="2" type="ORF">PV07_06556</name>
</gene>
<dbReference type="GeneID" id="27345750"/>
<dbReference type="HOGENOM" id="CLU_1626848_0_0_1"/>
<dbReference type="VEuPathDB" id="FungiDB:PV07_06556"/>
<protein>
    <submittedName>
        <fullName evidence="2">Uncharacterized protein</fullName>
    </submittedName>
</protein>
<accession>A0A0D2ANS7</accession>
<keyword evidence="3" id="KW-1185">Reference proteome</keyword>
<evidence type="ECO:0000313" key="2">
    <source>
        <dbReference type="EMBL" id="KIW26747.1"/>
    </source>
</evidence>
<proteinExistence type="predicted"/>
<dbReference type="RefSeq" id="XP_016246963.1">
    <property type="nucleotide sequence ID" value="XM_016393544.1"/>
</dbReference>
<name>A0A0D2ANS7_9EURO</name>
<sequence length="163" mass="18019">MPGEGRRSDVAPSNLATKQGKNVLHCQTNLSSLTPDAPGMVRERILYVRSALLYELWVLFTSPTPRGPRSSVEGFSIRRDTFGDPAQHPDQGLKTLSQSLLVVETNVTFKSDHSQRRQSNYRVSGEPNVRKTFRRPGVADCLPPATVTVVVDMTLLLVRSSSI</sequence>
<organism evidence="2 3">
    <name type="scientific">Cladophialophora immunda</name>
    <dbReference type="NCBI Taxonomy" id="569365"/>
    <lineage>
        <taxon>Eukaryota</taxon>
        <taxon>Fungi</taxon>
        <taxon>Dikarya</taxon>
        <taxon>Ascomycota</taxon>
        <taxon>Pezizomycotina</taxon>
        <taxon>Eurotiomycetes</taxon>
        <taxon>Chaetothyriomycetidae</taxon>
        <taxon>Chaetothyriales</taxon>
        <taxon>Herpotrichiellaceae</taxon>
        <taxon>Cladophialophora</taxon>
    </lineage>
</organism>
<feature type="region of interest" description="Disordered" evidence="1">
    <location>
        <begin position="1"/>
        <end position="20"/>
    </location>
</feature>
<evidence type="ECO:0000256" key="1">
    <source>
        <dbReference type="SAM" id="MobiDB-lite"/>
    </source>
</evidence>
<dbReference type="AlphaFoldDB" id="A0A0D2ANS7"/>
<dbReference type="Proteomes" id="UP000054466">
    <property type="component" value="Unassembled WGS sequence"/>
</dbReference>
<reference evidence="2 3" key="1">
    <citation type="submission" date="2015-01" db="EMBL/GenBank/DDBJ databases">
        <title>The Genome Sequence of Cladophialophora immunda CBS83496.</title>
        <authorList>
            <consortium name="The Broad Institute Genomics Platform"/>
            <person name="Cuomo C."/>
            <person name="de Hoog S."/>
            <person name="Gorbushina A."/>
            <person name="Stielow B."/>
            <person name="Teixiera M."/>
            <person name="Abouelleil A."/>
            <person name="Chapman S.B."/>
            <person name="Priest M."/>
            <person name="Young S.K."/>
            <person name="Wortman J."/>
            <person name="Nusbaum C."/>
            <person name="Birren B."/>
        </authorList>
    </citation>
    <scope>NUCLEOTIDE SEQUENCE [LARGE SCALE GENOMIC DNA]</scope>
    <source>
        <strain evidence="2 3">CBS 83496</strain>
    </source>
</reference>